<evidence type="ECO:0008006" key="4">
    <source>
        <dbReference type="Google" id="ProtNLM"/>
    </source>
</evidence>
<name>A0AAV4CZP0_9GAST</name>
<evidence type="ECO:0000256" key="1">
    <source>
        <dbReference type="SAM" id="MobiDB-lite"/>
    </source>
</evidence>
<evidence type="ECO:0000313" key="3">
    <source>
        <dbReference type="Proteomes" id="UP000735302"/>
    </source>
</evidence>
<protein>
    <recommendedName>
        <fullName evidence="4">WH2 domain-containing protein</fullName>
    </recommendedName>
</protein>
<proteinExistence type="predicted"/>
<dbReference type="AlphaFoldDB" id="A0AAV4CZP0"/>
<sequence length="112" mass="12875">MLSKLKNLVESKRKGKEQNKETPSSSAAQFSNKQKAKELLTDILQRQSPSPKIFCQISDSNADDDVNYTPTKPKKPEQHIYWIQLGLLTSQSERGMREKKMLTKRKNRLNLG</sequence>
<feature type="region of interest" description="Disordered" evidence="1">
    <location>
        <begin position="1"/>
        <end position="35"/>
    </location>
</feature>
<dbReference type="EMBL" id="BLXT01007182">
    <property type="protein sequence ID" value="GFO37281.1"/>
    <property type="molecule type" value="Genomic_DNA"/>
</dbReference>
<dbReference type="Proteomes" id="UP000735302">
    <property type="component" value="Unassembled WGS sequence"/>
</dbReference>
<feature type="compositionally biased region" description="Basic and acidic residues" evidence="1">
    <location>
        <begin position="7"/>
        <end position="20"/>
    </location>
</feature>
<feature type="compositionally biased region" description="Polar residues" evidence="1">
    <location>
        <begin position="21"/>
        <end position="33"/>
    </location>
</feature>
<gene>
    <name evidence="2" type="ORF">PoB_006378600</name>
</gene>
<organism evidence="2 3">
    <name type="scientific">Plakobranchus ocellatus</name>
    <dbReference type="NCBI Taxonomy" id="259542"/>
    <lineage>
        <taxon>Eukaryota</taxon>
        <taxon>Metazoa</taxon>
        <taxon>Spiralia</taxon>
        <taxon>Lophotrochozoa</taxon>
        <taxon>Mollusca</taxon>
        <taxon>Gastropoda</taxon>
        <taxon>Heterobranchia</taxon>
        <taxon>Euthyneura</taxon>
        <taxon>Panpulmonata</taxon>
        <taxon>Sacoglossa</taxon>
        <taxon>Placobranchoidea</taxon>
        <taxon>Plakobranchidae</taxon>
        <taxon>Plakobranchus</taxon>
    </lineage>
</organism>
<reference evidence="2 3" key="1">
    <citation type="journal article" date="2021" name="Elife">
        <title>Chloroplast acquisition without the gene transfer in kleptoplastic sea slugs, Plakobranchus ocellatus.</title>
        <authorList>
            <person name="Maeda T."/>
            <person name="Takahashi S."/>
            <person name="Yoshida T."/>
            <person name="Shimamura S."/>
            <person name="Takaki Y."/>
            <person name="Nagai Y."/>
            <person name="Toyoda A."/>
            <person name="Suzuki Y."/>
            <person name="Arimoto A."/>
            <person name="Ishii H."/>
            <person name="Satoh N."/>
            <person name="Nishiyama T."/>
            <person name="Hasebe M."/>
            <person name="Maruyama T."/>
            <person name="Minagawa J."/>
            <person name="Obokata J."/>
            <person name="Shigenobu S."/>
        </authorList>
    </citation>
    <scope>NUCLEOTIDE SEQUENCE [LARGE SCALE GENOMIC DNA]</scope>
</reference>
<accession>A0AAV4CZP0</accession>
<evidence type="ECO:0000313" key="2">
    <source>
        <dbReference type="EMBL" id="GFO37281.1"/>
    </source>
</evidence>
<keyword evidence="3" id="KW-1185">Reference proteome</keyword>
<comment type="caution">
    <text evidence="2">The sequence shown here is derived from an EMBL/GenBank/DDBJ whole genome shotgun (WGS) entry which is preliminary data.</text>
</comment>